<dbReference type="PANTHER" id="PTHR10110">
    <property type="entry name" value="SODIUM/HYDROGEN EXCHANGER"/>
    <property type="match status" value="1"/>
</dbReference>
<feature type="region of interest" description="Disordered" evidence="13">
    <location>
        <begin position="403"/>
        <end position="427"/>
    </location>
</feature>
<dbReference type="InterPro" id="IPR018422">
    <property type="entry name" value="Cation/H_exchanger_CPA1"/>
</dbReference>
<keyword evidence="4 14" id="KW-0812">Transmembrane</keyword>
<dbReference type="EMBL" id="CM010719">
    <property type="protein sequence ID" value="RZC63140.1"/>
    <property type="molecule type" value="Genomic_DNA"/>
</dbReference>
<keyword evidence="9 14" id="KW-0472">Membrane</keyword>
<evidence type="ECO:0000256" key="7">
    <source>
        <dbReference type="ARBA" id="ARBA00023053"/>
    </source>
</evidence>
<feature type="compositionally biased region" description="Polar residues" evidence="13">
    <location>
        <begin position="364"/>
        <end position="376"/>
    </location>
</feature>
<keyword evidence="7" id="KW-0915">Sodium</keyword>
<feature type="domain" description="Cation/H+ exchanger transmembrane" evidence="15">
    <location>
        <begin position="25"/>
        <end position="158"/>
    </location>
</feature>
<proteinExistence type="predicted"/>
<keyword evidence="6 14" id="KW-1133">Transmembrane helix</keyword>
<feature type="region of interest" description="Disordered" evidence="13">
    <location>
        <begin position="352"/>
        <end position="376"/>
    </location>
</feature>
<protein>
    <recommendedName>
        <fullName evidence="15">Cation/H+ exchanger transmembrane domain-containing protein</fullName>
    </recommendedName>
</protein>
<dbReference type="Pfam" id="PF00999">
    <property type="entry name" value="Na_H_Exchanger"/>
    <property type="match status" value="1"/>
</dbReference>
<evidence type="ECO:0000256" key="14">
    <source>
        <dbReference type="SAM" id="Phobius"/>
    </source>
</evidence>
<comment type="subcellular location">
    <subcellularLocation>
        <location evidence="1">Membrane</location>
        <topology evidence="1">Multi-pass membrane protein</topology>
    </subcellularLocation>
</comment>
<keyword evidence="10" id="KW-0739">Sodium transport</keyword>
<feature type="transmembrane region" description="Helical" evidence="14">
    <location>
        <begin position="133"/>
        <end position="162"/>
    </location>
</feature>
<comment type="catalytic activity">
    <reaction evidence="11">
        <text>Na(+)(in) + H(+)(out) = Na(+)(out) + H(+)(in)</text>
        <dbReference type="Rhea" id="RHEA:29419"/>
        <dbReference type="ChEBI" id="CHEBI:15378"/>
        <dbReference type="ChEBI" id="CHEBI:29101"/>
    </reaction>
</comment>
<evidence type="ECO:0000256" key="5">
    <source>
        <dbReference type="ARBA" id="ARBA00022958"/>
    </source>
</evidence>
<dbReference type="GO" id="GO:0015386">
    <property type="term" value="F:potassium:proton antiporter activity"/>
    <property type="evidence" value="ECO:0007669"/>
    <property type="project" value="TreeGrafter"/>
</dbReference>
<dbReference type="GO" id="GO:0098719">
    <property type="term" value="P:sodium ion import across plasma membrane"/>
    <property type="evidence" value="ECO:0007669"/>
    <property type="project" value="TreeGrafter"/>
</dbReference>
<evidence type="ECO:0000256" key="13">
    <source>
        <dbReference type="SAM" id="MobiDB-lite"/>
    </source>
</evidence>
<evidence type="ECO:0000256" key="8">
    <source>
        <dbReference type="ARBA" id="ARBA00023065"/>
    </source>
</evidence>
<evidence type="ECO:0000256" key="1">
    <source>
        <dbReference type="ARBA" id="ARBA00004141"/>
    </source>
</evidence>
<dbReference type="STRING" id="3469.A0A4Y7JSU9"/>
<evidence type="ECO:0000256" key="6">
    <source>
        <dbReference type="ARBA" id="ARBA00022989"/>
    </source>
</evidence>
<feature type="transmembrane region" description="Helical" evidence="14">
    <location>
        <begin position="12"/>
        <end position="37"/>
    </location>
</feature>
<evidence type="ECO:0000256" key="10">
    <source>
        <dbReference type="ARBA" id="ARBA00023201"/>
    </source>
</evidence>
<dbReference type="PANTHER" id="PTHR10110:SF190">
    <property type="entry name" value="SODIUM_HYDROGEN EXCHANGER"/>
    <property type="match status" value="1"/>
</dbReference>
<dbReference type="Gramene" id="RZC63140">
    <property type="protein sequence ID" value="RZC63140"/>
    <property type="gene ID" value="C5167_024886"/>
</dbReference>
<dbReference type="GO" id="GO:0015385">
    <property type="term" value="F:sodium:proton antiporter activity"/>
    <property type="evidence" value="ECO:0007669"/>
    <property type="project" value="InterPro"/>
</dbReference>
<dbReference type="AlphaFoldDB" id="A0A4Y7JSU9"/>
<evidence type="ECO:0000256" key="12">
    <source>
        <dbReference type="ARBA" id="ARBA00047912"/>
    </source>
</evidence>
<accession>A0A4Y7JSU9</accession>
<evidence type="ECO:0000256" key="2">
    <source>
        <dbReference type="ARBA" id="ARBA00022448"/>
    </source>
</evidence>
<dbReference type="InterPro" id="IPR006153">
    <property type="entry name" value="Cation/H_exchanger_TM"/>
</dbReference>
<dbReference type="Proteomes" id="UP000316621">
    <property type="component" value="Chromosome 5"/>
</dbReference>
<dbReference type="GO" id="GO:0005886">
    <property type="term" value="C:plasma membrane"/>
    <property type="evidence" value="ECO:0007669"/>
    <property type="project" value="TreeGrafter"/>
</dbReference>
<dbReference type="GO" id="GO:0051453">
    <property type="term" value="P:regulation of intracellular pH"/>
    <property type="evidence" value="ECO:0007669"/>
    <property type="project" value="TreeGrafter"/>
</dbReference>
<evidence type="ECO:0000259" key="15">
    <source>
        <dbReference type="Pfam" id="PF00999"/>
    </source>
</evidence>
<name>A0A4Y7JSU9_PAPSO</name>
<reference evidence="16 17" key="1">
    <citation type="journal article" date="2018" name="Science">
        <title>The opium poppy genome and morphinan production.</title>
        <authorList>
            <person name="Guo L."/>
            <person name="Winzer T."/>
            <person name="Yang X."/>
            <person name="Li Y."/>
            <person name="Ning Z."/>
            <person name="He Z."/>
            <person name="Teodor R."/>
            <person name="Lu Y."/>
            <person name="Bowser T.A."/>
            <person name="Graham I.A."/>
            <person name="Ye K."/>
        </authorList>
    </citation>
    <scope>NUCLEOTIDE SEQUENCE [LARGE SCALE GENOMIC DNA]</scope>
    <source>
        <strain evidence="17">cv. HN1</strain>
        <tissue evidence="16">Leaves</tissue>
    </source>
</reference>
<evidence type="ECO:0000256" key="9">
    <source>
        <dbReference type="ARBA" id="ARBA00023136"/>
    </source>
</evidence>
<gene>
    <name evidence="16" type="ORF">C5167_024886</name>
</gene>
<comment type="catalytic activity">
    <reaction evidence="12">
        <text>K(+)(in) + H(+)(out) = K(+)(out) + H(+)(in)</text>
        <dbReference type="Rhea" id="RHEA:29467"/>
        <dbReference type="ChEBI" id="CHEBI:15378"/>
        <dbReference type="ChEBI" id="CHEBI:29103"/>
    </reaction>
</comment>
<keyword evidence="5" id="KW-0630">Potassium</keyword>
<keyword evidence="17" id="KW-1185">Reference proteome</keyword>
<keyword evidence="2" id="KW-0813">Transport</keyword>
<evidence type="ECO:0000313" key="16">
    <source>
        <dbReference type="EMBL" id="RZC63140.1"/>
    </source>
</evidence>
<sequence>MLLTIDQSIWLFFLSTICRHTFATMSFIGEIFIFLYVGMDALDIERWKVVSTSPGKSIGVSAILLGLAGVGRAASVFPLSFLNNLTKKAPEDKINIKQQVIIWWAGLIRGAVSVALAYKQFARKGYNQTQGTAIMITSTISVVLFTTVVFGLLTKPLIILLIPRRKLVRNLSFGPTTPNFETPELTLTFPLLVNEQNLESGQRDVGTQNVFIDQTEGVSQNGPRQPSEPSTVHHYWHKYDDSFMRPMFGGRGFTQPVPGEPIGQMEGESQNGPRQPILERKPSATSAVHHCWHKYDDSFMHPMFGGRGESQNGLRQPRIERQRSATSTIHYYWRVYDDSFMHPMFGGRGFTQPVPGEPIDQMQGERQNGPRQPSATSTVHHYWRMFDDSFMRPMFGGQGFTRPVPGEPNDQMLGERQNGPRQPSATSTVHHYWRMFDDSFMRPTFGGQGFTQPVPCEPIDPSVTVRRPELMSN</sequence>
<organism evidence="16 17">
    <name type="scientific">Papaver somniferum</name>
    <name type="common">Opium poppy</name>
    <dbReference type="NCBI Taxonomy" id="3469"/>
    <lineage>
        <taxon>Eukaryota</taxon>
        <taxon>Viridiplantae</taxon>
        <taxon>Streptophyta</taxon>
        <taxon>Embryophyta</taxon>
        <taxon>Tracheophyta</taxon>
        <taxon>Spermatophyta</taxon>
        <taxon>Magnoliopsida</taxon>
        <taxon>Ranunculales</taxon>
        <taxon>Papaveraceae</taxon>
        <taxon>Papaveroideae</taxon>
        <taxon>Papaver</taxon>
    </lineage>
</organism>
<feature type="transmembrane region" description="Helical" evidence="14">
    <location>
        <begin position="57"/>
        <end position="79"/>
    </location>
</feature>
<evidence type="ECO:0000313" key="17">
    <source>
        <dbReference type="Proteomes" id="UP000316621"/>
    </source>
</evidence>
<keyword evidence="8" id="KW-0406">Ion transport</keyword>
<feature type="transmembrane region" description="Helical" evidence="14">
    <location>
        <begin position="100"/>
        <end position="121"/>
    </location>
</feature>
<evidence type="ECO:0000256" key="11">
    <source>
        <dbReference type="ARBA" id="ARBA00047524"/>
    </source>
</evidence>
<evidence type="ECO:0000256" key="4">
    <source>
        <dbReference type="ARBA" id="ARBA00022692"/>
    </source>
</evidence>
<keyword evidence="3" id="KW-0633">Potassium transport</keyword>
<evidence type="ECO:0000256" key="3">
    <source>
        <dbReference type="ARBA" id="ARBA00022538"/>
    </source>
</evidence>